<dbReference type="Gene3D" id="3.30.40.10">
    <property type="entry name" value="Zinc/RING finger domain, C3HC4 (zinc finger)"/>
    <property type="match status" value="1"/>
</dbReference>
<evidence type="ECO:0000259" key="8">
    <source>
        <dbReference type="PROSITE" id="PS50271"/>
    </source>
</evidence>
<dbReference type="EMBL" id="CAJVPV010000853">
    <property type="protein sequence ID" value="CAG8476434.1"/>
    <property type="molecule type" value="Genomic_DNA"/>
</dbReference>
<keyword evidence="2 4" id="KW-0863">Zinc-finger</keyword>
<gene>
    <name evidence="9" type="ORF">AMORRO_LOCUS2096</name>
</gene>
<accession>A0A9N8W400</accession>
<dbReference type="PANTHER" id="PTHR24006:SF937">
    <property type="entry name" value="UBIQUITIN CARBOXYL-TERMINAL HYDROLASE"/>
    <property type="match status" value="1"/>
</dbReference>
<feature type="compositionally biased region" description="Basic and acidic residues" evidence="6">
    <location>
        <begin position="36"/>
        <end position="45"/>
    </location>
</feature>
<comment type="similarity">
    <text evidence="5">Belongs to the peptidase C19 family.</text>
</comment>
<protein>
    <recommendedName>
        <fullName evidence="5">Ubiquitin carboxyl-terminal hydrolase</fullName>
        <ecNumber evidence="5">3.4.19.12</ecNumber>
    </recommendedName>
</protein>
<feature type="domain" description="USP" evidence="7">
    <location>
        <begin position="276"/>
        <end position="612"/>
    </location>
</feature>
<keyword evidence="5" id="KW-0788">Thiol protease</keyword>
<dbReference type="Gene3D" id="3.90.70.10">
    <property type="entry name" value="Cysteine proteinases"/>
    <property type="match status" value="1"/>
</dbReference>
<dbReference type="PROSITE" id="PS00973">
    <property type="entry name" value="USP_2"/>
    <property type="match status" value="1"/>
</dbReference>
<dbReference type="OrthoDB" id="289038at2759"/>
<evidence type="ECO:0000256" key="6">
    <source>
        <dbReference type="SAM" id="MobiDB-lite"/>
    </source>
</evidence>
<dbReference type="GO" id="GO:0006508">
    <property type="term" value="P:proteolysis"/>
    <property type="evidence" value="ECO:0007669"/>
    <property type="project" value="UniProtKB-KW"/>
</dbReference>
<evidence type="ECO:0000256" key="2">
    <source>
        <dbReference type="ARBA" id="ARBA00022771"/>
    </source>
</evidence>
<dbReference type="PANTHER" id="PTHR24006">
    <property type="entry name" value="UBIQUITIN CARBOXYL-TERMINAL HYDROLASE"/>
    <property type="match status" value="1"/>
</dbReference>
<dbReference type="AlphaFoldDB" id="A0A9N8W400"/>
<dbReference type="InterPro" id="IPR013083">
    <property type="entry name" value="Znf_RING/FYVE/PHD"/>
</dbReference>
<dbReference type="PROSITE" id="PS50271">
    <property type="entry name" value="ZF_UBP"/>
    <property type="match status" value="1"/>
</dbReference>
<dbReference type="GO" id="GO:0004843">
    <property type="term" value="F:cysteine-type deubiquitinase activity"/>
    <property type="evidence" value="ECO:0007669"/>
    <property type="project" value="UniProtKB-UniRule"/>
</dbReference>
<keyword evidence="3" id="KW-0862">Zinc</keyword>
<evidence type="ECO:0000313" key="10">
    <source>
        <dbReference type="Proteomes" id="UP000789342"/>
    </source>
</evidence>
<keyword evidence="1" id="KW-0479">Metal-binding</keyword>
<evidence type="ECO:0000259" key="7">
    <source>
        <dbReference type="PROSITE" id="PS50235"/>
    </source>
</evidence>
<evidence type="ECO:0000256" key="1">
    <source>
        <dbReference type="ARBA" id="ARBA00022723"/>
    </source>
</evidence>
<dbReference type="InterPro" id="IPR028889">
    <property type="entry name" value="USP"/>
</dbReference>
<keyword evidence="5" id="KW-0378">Hydrolase</keyword>
<organism evidence="9 10">
    <name type="scientific">Acaulospora morrowiae</name>
    <dbReference type="NCBI Taxonomy" id="94023"/>
    <lineage>
        <taxon>Eukaryota</taxon>
        <taxon>Fungi</taxon>
        <taxon>Fungi incertae sedis</taxon>
        <taxon>Mucoromycota</taxon>
        <taxon>Glomeromycotina</taxon>
        <taxon>Glomeromycetes</taxon>
        <taxon>Diversisporales</taxon>
        <taxon>Acaulosporaceae</taxon>
        <taxon>Acaulospora</taxon>
    </lineage>
</organism>
<dbReference type="PROSITE" id="PS00972">
    <property type="entry name" value="USP_1"/>
    <property type="match status" value="1"/>
</dbReference>
<comment type="caution">
    <text evidence="9">The sequence shown here is derived from an EMBL/GenBank/DDBJ whole genome shotgun (WGS) entry which is preliminary data.</text>
</comment>
<comment type="catalytic activity">
    <reaction evidence="5">
        <text>Thiol-dependent hydrolysis of ester, thioester, amide, peptide and isopeptide bonds formed by the C-terminal Gly of ubiquitin (a 76-residue protein attached to proteins as an intracellular targeting signal).</text>
        <dbReference type="EC" id="3.4.19.12"/>
    </reaction>
</comment>
<proteinExistence type="inferred from homology"/>
<dbReference type="SUPFAM" id="SSF57850">
    <property type="entry name" value="RING/U-box"/>
    <property type="match status" value="1"/>
</dbReference>
<dbReference type="Pfam" id="PF00443">
    <property type="entry name" value="UCH"/>
    <property type="match status" value="1"/>
</dbReference>
<name>A0A9N8W400_9GLOM</name>
<keyword evidence="10" id="KW-1185">Reference proteome</keyword>
<dbReference type="SUPFAM" id="SSF54001">
    <property type="entry name" value="Cysteine proteinases"/>
    <property type="match status" value="1"/>
</dbReference>
<sequence>MSGKGNCKVKSKSKSKKSTSTKKKVQQQKEVAVVESNHDSAQEPDITIKAEAIETPKQKVIKTNKKGVKRKTEELTPAQPDFTVQKSVVRSTQITQNFRPVSSRHGCLHLKEYKENNPYYLVNYESLCDLSMYWQENGMSTSHESTRNGHQKRRTSVSGCLSCKVADSLLLACLDCIFIGCWYNQKHARKHFHKTNHTFAAHLERLHIFCFKCDDFVYDFDFERAKILAEVRIAENSSNTREPCKKRARYVSWQPTPEEIDKIIKNSTPIPCSGLRGLFNMGATCFMNAMLQTFLTNPIVKTYFLSNKHNREICDNKGCMCCEIDNLVQEFHSGEKKPYPPCNFLHAMWLSSKELAGYAEQDAHEFFIAAISKMHKDSKEKYDGDLNSIDVKCECIMHKTFGGHFQTRVKCKNCNYVNITHEHSIEWQLHLSGNEVVSKKKNGHSKAAVGNINGNTKEYKNSLYDCLERCTAEEQLPEFICDDCHTKACSSKRISCKKLPPVLAFIVERFQNPTMKNEAEFEFPEEIDMARWTSRAQEVLVGGGSLKDFPEYKYKLISVVNHDGKINTGHYTAYCRSRGQWFQFDDNTVKLASVEEVLQSKRKAYLCFYMADTLEYEQP</sequence>
<evidence type="ECO:0000313" key="9">
    <source>
        <dbReference type="EMBL" id="CAG8476434.1"/>
    </source>
</evidence>
<dbReference type="InterPro" id="IPR001607">
    <property type="entry name" value="Znf_UBP"/>
</dbReference>
<dbReference type="SMART" id="SM00290">
    <property type="entry name" value="ZnF_UBP"/>
    <property type="match status" value="1"/>
</dbReference>
<dbReference type="GO" id="GO:0008270">
    <property type="term" value="F:zinc ion binding"/>
    <property type="evidence" value="ECO:0007669"/>
    <property type="project" value="UniProtKB-KW"/>
</dbReference>
<dbReference type="GO" id="GO:0005634">
    <property type="term" value="C:nucleus"/>
    <property type="evidence" value="ECO:0007669"/>
    <property type="project" value="TreeGrafter"/>
</dbReference>
<evidence type="ECO:0000256" key="5">
    <source>
        <dbReference type="RuleBase" id="RU366025"/>
    </source>
</evidence>
<dbReference type="InterPro" id="IPR018200">
    <property type="entry name" value="USP_CS"/>
</dbReference>
<keyword evidence="5" id="KW-0833">Ubl conjugation pathway</keyword>
<reference evidence="9" key="1">
    <citation type="submission" date="2021-06" db="EMBL/GenBank/DDBJ databases">
        <authorList>
            <person name="Kallberg Y."/>
            <person name="Tangrot J."/>
            <person name="Rosling A."/>
        </authorList>
    </citation>
    <scope>NUCLEOTIDE SEQUENCE</scope>
    <source>
        <strain evidence="9">CL551</strain>
    </source>
</reference>
<dbReference type="EC" id="3.4.19.12" evidence="5"/>
<feature type="region of interest" description="Disordered" evidence="6">
    <location>
        <begin position="1"/>
        <end position="45"/>
    </location>
</feature>
<dbReference type="InterPro" id="IPR038765">
    <property type="entry name" value="Papain-like_cys_pep_sf"/>
</dbReference>
<dbReference type="InterPro" id="IPR001394">
    <property type="entry name" value="Peptidase_C19_UCH"/>
</dbReference>
<evidence type="ECO:0000256" key="3">
    <source>
        <dbReference type="ARBA" id="ARBA00022833"/>
    </source>
</evidence>
<dbReference type="GO" id="GO:0005829">
    <property type="term" value="C:cytosol"/>
    <property type="evidence" value="ECO:0007669"/>
    <property type="project" value="TreeGrafter"/>
</dbReference>
<feature type="compositionally biased region" description="Basic residues" evidence="6">
    <location>
        <begin position="7"/>
        <end position="26"/>
    </location>
</feature>
<keyword evidence="5" id="KW-0645">Protease</keyword>
<dbReference type="Proteomes" id="UP000789342">
    <property type="component" value="Unassembled WGS sequence"/>
</dbReference>
<dbReference type="GO" id="GO:0016579">
    <property type="term" value="P:protein deubiquitination"/>
    <property type="evidence" value="ECO:0007669"/>
    <property type="project" value="InterPro"/>
</dbReference>
<dbReference type="PROSITE" id="PS50235">
    <property type="entry name" value="USP_3"/>
    <property type="match status" value="1"/>
</dbReference>
<dbReference type="Pfam" id="PF02148">
    <property type="entry name" value="zf-UBP"/>
    <property type="match status" value="1"/>
</dbReference>
<feature type="domain" description="UBP-type" evidence="8">
    <location>
        <begin position="139"/>
        <end position="235"/>
    </location>
</feature>
<dbReference type="InterPro" id="IPR050164">
    <property type="entry name" value="Peptidase_C19"/>
</dbReference>
<evidence type="ECO:0000256" key="4">
    <source>
        <dbReference type="PROSITE-ProRule" id="PRU00502"/>
    </source>
</evidence>